<dbReference type="RefSeq" id="XP_018737359.1">
    <property type="nucleotide sequence ID" value="XM_018879442.1"/>
</dbReference>
<dbReference type="Gene3D" id="2.130.10.10">
    <property type="entry name" value="YVTN repeat-like/Quinoprotein amine dehydrogenase"/>
    <property type="match status" value="1"/>
</dbReference>
<evidence type="ECO:0000259" key="8">
    <source>
        <dbReference type="PROSITE" id="PS50908"/>
    </source>
</evidence>
<dbReference type="KEGG" id="slb:AWJ20_2495"/>
<dbReference type="InterPro" id="IPR006575">
    <property type="entry name" value="RWD_dom"/>
</dbReference>
<evidence type="ECO:0000256" key="3">
    <source>
        <dbReference type="ARBA" id="ARBA00022574"/>
    </source>
</evidence>
<feature type="region of interest" description="Disordered" evidence="7">
    <location>
        <begin position="1127"/>
        <end position="1148"/>
    </location>
</feature>
<feature type="compositionally biased region" description="Basic residues" evidence="7">
    <location>
        <begin position="373"/>
        <end position="397"/>
    </location>
</feature>
<comment type="similarity">
    <text evidence="5">Belongs to the WD repeat WDR59 family.</text>
</comment>
<dbReference type="Pfam" id="PF00400">
    <property type="entry name" value="WD40"/>
    <property type="match status" value="2"/>
</dbReference>
<dbReference type="PROSITE" id="PS50294">
    <property type="entry name" value="WD_REPEATS_REGION"/>
    <property type="match status" value="2"/>
</dbReference>
<reference evidence="9 10" key="1">
    <citation type="submission" date="2016-02" db="EMBL/GenBank/DDBJ databases">
        <title>Complete genome sequence and transcriptome regulation of the pentose utilising yeast Sugiyamaella lignohabitans.</title>
        <authorList>
            <person name="Bellasio M."/>
            <person name="Peymann A."/>
            <person name="Valli M."/>
            <person name="Sipitzky M."/>
            <person name="Graf A."/>
            <person name="Sauer M."/>
            <person name="Marx H."/>
            <person name="Mattanovich D."/>
        </authorList>
    </citation>
    <scope>NUCLEOTIDE SEQUENCE [LARGE SCALE GENOMIC DNA]</scope>
    <source>
        <strain evidence="9 10">CBS 10342</strain>
    </source>
</reference>
<dbReference type="PROSITE" id="PS50908">
    <property type="entry name" value="RWD"/>
    <property type="match status" value="1"/>
</dbReference>
<comment type="subcellular location">
    <subcellularLocation>
        <location evidence="1">Vacuole</location>
    </subcellularLocation>
</comment>
<keyword evidence="2" id="KW-0926">Vacuole</keyword>
<evidence type="ECO:0000256" key="1">
    <source>
        <dbReference type="ARBA" id="ARBA00004116"/>
    </source>
</evidence>
<dbReference type="GO" id="GO:0035859">
    <property type="term" value="C:Seh1-associated complex"/>
    <property type="evidence" value="ECO:0007669"/>
    <property type="project" value="TreeGrafter"/>
</dbReference>
<dbReference type="SMART" id="SM00320">
    <property type="entry name" value="WD40"/>
    <property type="match status" value="5"/>
</dbReference>
<dbReference type="InterPro" id="IPR049566">
    <property type="entry name" value="WDR59_RTC1-like_RING_Znf"/>
</dbReference>
<feature type="repeat" description="WD" evidence="6">
    <location>
        <begin position="71"/>
        <end position="113"/>
    </location>
</feature>
<evidence type="ECO:0000313" key="10">
    <source>
        <dbReference type="Proteomes" id="UP000189580"/>
    </source>
</evidence>
<dbReference type="InterPro" id="IPR019775">
    <property type="entry name" value="WD40_repeat_CS"/>
</dbReference>
<keyword evidence="10" id="KW-1185">Reference proteome</keyword>
<evidence type="ECO:0000313" key="9">
    <source>
        <dbReference type="EMBL" id="ANB14882.1"/>
    </source>
</evidence>
<feature type="region of interest" description="Disordered" evidence="7">
    <location>
        <begin position="339"/>
        <end position="403"/>
    </location>
</feature>
<gene>
    <name evidence="9" type="primary">MTC5</name>
    <name evidence="9" type="ORF">AWJ20_2495</name>
</gene>
<feature type="compositionally biased region" description="Acidic residues" evidence="7">
    <location>
        <begin position="732"/>
        <end position="745"/>
    </location>
</feature>
<dbReference type="PANTHER" id="PTHR46170">
    <property type="entry name" value="GATOR COMPLEX PROTEIN WDR59"/>
    <property type="match status" value="1"/>
</dbReference>
<dbReference type="OrthoDB" id="311712at2759"/>
<dbReference type="SUPFAM" id="SSF50978">
    <property type="entry name" value="WD40 repeat-like"/>
    <property type="match status" value="1"/>
</dbReference>
<dbReference type="InterPro" id="IPR015943">
    <property type="entry name" value="WD40/YVTN_repeat-like_dom_sf"/>
</dbReference>
<evidence type="ECO:0000256" key="4">
    <source>
        <dbReference type="ARBA" id="ARBA00022737"/>
    </source>
</evidence>
<dbReference type="InterPro" id="IPR049567">
    <property type="entry name" value="WDR59-like"/>
</dbReference>
<dbReference type="EMBL" id="CP014503">
    <property type="protein sequence ID" value="ANB14882.1"/>
    <property type="molecule type" value="Genomic_DNA"/>
</dbReference>
<dbReference type="GO" id="GO:0005774">
    <property type="term" value="C:vacuolar membrane"/>
    <property type="evidence" value="ECO:0007669"/>
    <property type="project" value="TreeGrafter"/>
</dbReference>
<sequence length="1337" mass="149813">MLTSRSGLFVIDLDDPFSPPRWLHHRTSWEVADVQWCPHAFRPYSVISTSNQKALVWNLAMSSDCAVEHVLHGHKRAITDINFHSAEPDIIATCSVDSRVNVWDLRDPSKPTTTFADWNVGASQVKWNRLNPFVLASCHDRNVYLWDTRKGSIPLHTIRAHDSKVNSIDFSRTCESKILTCSNDHTVKGWDYKLNDEQPDITIKTDFPIWRARHTPFGSGCVIMPLRGGNNSVFLTNLQDMAGEHYLDSSFEFKGHTEPVKEFVWRSRGGEGDIDDREFQLVTWSKDHDLRLWPVEDRTLESANFKRGAKLTMRITRKGARYETYHNEPNVRSLRTYNKGLNTTGGLPATRTPFGLSPSSAGKRGSEFGGRQHGSHHHHQHHHRHHHHHHHNAHNRRTGAPVKDTRTGFMTRATKTNFYNHNINNNSHLDWIAGVRMGRAAFDPPFDTSIRSDYFLGGDSSNPGNLGEEVSIVGHKFPKVRFEKISVSTGECIITLKAPWGDTESDLVFVRIHVLFPVDYPFSPPKFRVEEDDSFGEGKYELIKEEVAKIAELLASHGKYCLELCLRFLLGEKVSLEELERQEIEKHIEDDTGEVGIAGRFSFGEDGEELPDLTNEFIGSSSDDDLDDEDIATHRLIIHEKSPEADDLTYSDRDGGVEGGLKVTQQISETSKVLFDSTPVPKGCGAVWSKSGELVCFFIGKSAMKSTVSRQLSTRFPEKGLSQMLSFRDDSGDSDSSDSFESDSDLLDNDGVLDQHYYGLLATGKLRNTLRFRQASSKIDSSAPVSNSGGSQRGIPEKKMNVVRILDFKHLIPSRQDMAAEYKVLGAPPGVLAKWNRQVAEKYGCHQIAYCWSLIELIIGANLEVYKHAHTLSKAGNVSTSLMNLLPPSYVADPKKSQIALPSAATSLATATKLSTDINFDWGQHPFRRRWLVEELFRYFELEQNTQMLAHMSCILSGSSTIDDHNMVSSDSAASGLVMPHAIKSPFAHDLLWREGGPGSATAGGSGSGYFSPIFFSNYPNSSHVGGHSPTSVSSLVSASPEKHIGGFRNFVSIPSTPHYRSHVQSRDMSSTSSKQMVLPNHYNTNSGYATANNSVKSVPGKLARFDSDNDLHLGLMFNRSGINTQLPSRNSVVGSETSKPEPASTPSYLPSVRVEILNEEFLDFTEQFPRPFPDQFLTAGNKPPAVLLPAPSQPPQLLDPNKTEKFIAYRDQYATMLYSWGLQVERLEILKFNYTLPGGLQAVRRPSIFDKFHCAYIQFRTMRQLEDFELVNTTDMSLNRSYARTCHYCKLMIKTRFFQCINCEHIQHADCGVEWFVSNGEKECPSGCGCACLDYL</sequence>
<proteinExistence type="inferred from homology"/>
<dbReference type="InterPro" id="IPR016135">
    <property type="entry name" value="UBQ-conjugating_enzyme/RWD"/>
</dbReference>
<feature type="region of interest" description="Disordered" evidence="7">
    <location>
        <begin position="725"/>
        <end position="745"/>
    </location>
</feature>
<protein>
    <submittedName>
        <fullName evidence="9">Mtc5p</fullName>
    </submittedName>
</protein>
<keyword evidence="4" id="KW-0677">Repeat</keyword>
<dbReference type="SMART" id="SM00591">
    <property type="entry name" value="RWD"/>
    <property type="match status" value="1"/>
</dbReference>
<organism evidence="9 10">
    <name type="scientific">Sugiyamaella lignohabitans</name>
    <dbReference type="NCBI Taxonomy" id="796027"/>
    <lineage>
        <taxon>Eukaryota</taxon>
        <taxon>Fungi</taxon>
        <taxon>Dikarya</taxon>
        <taxon>Ascomycota</taxon>
        <taxon>Saccharomycotina</taxon>
        <taxon>Dipodascomycetes</taxon>
        <taxon>Dipodascales</taxon>
        <taxon>Trichomonascaceae</taxon>
        <taxon>Sugiyamaella</taxon>
    </lineage>
</organism>
<dbReference type="PANTHER" id="PTHR46170:SF1">
    <property type="entry name" value="GATOR COMPLEX PROTEIN WDR59"/>
    <property type="match status" value="1"/>
</dbReference>
<feature type="compositionally biased region" description="Polar residues" evidence="7">
    <location>
        <begin position="1127"/>
        <end position="1138"/>
    </location>
</feature>
<dbReference type="PROSITE" id="PS50082">
    <property type="entry name" value="WD_REPEATS_2"/>
    <property type="match status" value="2"/>
</dbReference>
<evidence type="ECO:0000256" key="7">
    <source>
        <dbReference type="SAM" id="MobiDB-lite"/>
    </source>
</evidence>
<evidence type="ECO:0000256" key="5">
    <source>
        <dbReference type="ARBA" id="ARBA00038452"/>
    </source>
</evidence>
<dbReference type="Pfam" id="PF17120">
    <property type="entry name" value="zf-RING_16"/>
    <property type="match status" value="1"/>
</dbReference>
<accession>A0A167F640</accession>
<name>A0A167F640_9ASCO</name>
<dbReference type="InterPro" id="IPR036322">
    <property type="entry name" value="WD40_repeat_dom_sf"/>
</dbReference>
<dbReference type="GO" id="GO:0035591">
    <property type="term" value="F:signaling adaptor activity"/>
    <property type="evidence" value="ECO:0007669"/>
    <property type="project" value="TreeGrafter"/>
</dbReference>
<feature type="repeat" description="WD" evidence="6">
    <location>
        <begin position="158"/>
        <end position="191"/>
    </location>
</feature>
<evidence type="ECO:0000256" key="2">
    <source>
        <dbReference type="ARBA" id="ARBA00022554"/>
    </source>
</evidence>
<feature type="domain" description="RWD" evidence="8">
    <location>
        <begin position="468"/>
        <end position="576"/>
    </location>
</feature>
<dbReference type="InterPro" id="IPR001680">
    <property type="entry name" value="WD40_rpt"/>
</dbReference>
<dbReference type="PROSITE" id="PS00678">
    <property type="entry name" value="WD_REPEATS_1"/>
    <property type="match status" value="1"/>
</dbReference>
<dbReference type="SUPFAM" id="SSF54495">
    <property type="entry name" value="UBC-like"/>
    <property type="match status" value="1"/>
</dbReference>
<dbReference type="GO" id="GO:0034198">
    <property type="term" value="P:cellular response to amino acid starvation"/>
    <property type="evidence" value="ECO:0007669"/>
    <property type="project" value="TreeGrafter"/>
</dbReference>
<evidence type="ECO:0000256" key="6">
    <source>
        <dbReference type="PROSITE-ProRule" id="PRU00221"/>
    </source>
</evidence>
<dbReference type="GO" id="GO:1904263">
    <property type="term" value="P:positive regulation of TORC1 signaling"/>
    <property type="evidence" value="ECO:0007669"/>
    <property type="project" value="TreeGrafter"/>
</dbReference>
<dbReference type="Proteomes" id="UP000189580">
    <property type="component" value="Chromosome b"/>
</dbReference>
<dbReference type="GeneID" id="30034412"/>
<keyword evidence="3 6" id="KW-0853">WD repeat</keyword>